<sequence>RKLHALPMDVEVYAPYATSKAELTLEFLAAPAQMSLQGKGRTHEKLKPDWVALMEVLRELQQQPYANPVGRTIFQKICYVVTEMGVPTGFVFDKGSYGPFSNDVKLALHDFANRNWVSEQPLGRMVALRVGARYEKDRARFAGHIRRHQKKI</sequence>
<feature type="non-terminal residue" evidence="1">
    <location>
        <position position="1"/>
    </location>
</feature>
<reference evidence="1" key="1">
    <citation type="submission" date="2013-08" db="EMBL/GenBank/DDBJ databases">
        <authorList>
            <person name="Mendez C."/>
            <person name="Richter M."/>
            <person name="Ferrer M."/>
            <person name="Sanchez J."/>
        </authorList>
    </citation>
    <scope>NUCLEOTIDE SEQUENCE</scope>
</reference>
<comment type="caution">
    <text evidence="1">The sequence shown here is derived from an EMBL/GenBank/DDBJ whole genome shotgun (WGS) entry which is preliminary data.</text>
</comment>
<dbReference type="EMBL" id="AUZY01005363">
    <property type="protein sequence ID" value="EQD59347.1"/>
    <property type="molecule type" value="Genomic_DNA"/>
</dbReference>
<evidence type="ECO:0000313" key="1">
    <source>
        <dbReference type="EMBL" id="EQD59347.1"/>
    </source>
</evidence>
<organism evidence="1">
    <name type="scientific">mine drainage metagenome</name>
    <dbReference type="NCBI Taxonomy" id="410659"/>
    <lineage>
        <taxon>unclassified sequences</taxon>
        <taxon>metagenomes</taxon>
        <taxon>ecological metagenomes</taxon>
    </lineage>
</organism>
<feature type="non-terminal residue" evidence="1">
    <location>
        <position position="152"/>
    </location>
</feature>
<proteinExistence type="predicted"/>
<dbReference type="AlphaFoldDB" id="T1APQ2"/>
<name>T1APQ2_9ZZZZ</name>
<gene>
    <name evidence="1" type="ORF">B1B_08246</name>
</gene>
<accession>T1APQ2</accession>
<reference evidence="1" key="2">
    <citation type="journal article" date="2014" name="ISME J.">
        <title>Microbial stratification in low pH oxic and suboxic macroscopic growths along an acid mine drainage.</title>
        <authorList>
            <person name="Mendez-Garcia C."/>
            <person name="Mesa V."/>
            <person name="Sprenger R.R."/>
            <person name="Richter M."/>
            <person name="Diez M.S."/>
            <person name="Solano J."/>
            <person name="Bargiela R."/>
            <person name="Golyshina O.V."/>
            <person name="Manteca A."/>
            <person name="Ramos J.L."/>
            <person name="Gallego J.R."/>
            <person name="Llorente I."/>
            <person name="Martins Dos Santos V.A."/>
            <person name="Jensen O.N."/>
            <person name="Pelaez A.I."/>
            <person name="Sanchez J."/>
            <person name="Ferrer M."/>
        </authorList>
    </citation>
    <scope>NUCLEOTIDE SEQUENCE</scope>
</reference>
<protein>
    <submittedName>
        <fullName evidence="1">Appr-1-p processing domain-containing protein</fullName>
    </submittedName>
</protein>